<dbReference type="SUPFAM" id="SSF159501">
    <property type="entry name" value="EreA/ChaN-like"/>
    <property type="match status" value="1"/>
</dbReference>
<dbReference type="EMBL" id="SHKK01000001">
    <property type="protein sequence ID" value="RZT80627.1"/>
    <property type="molecule type" value="Genomic_DNA"/>
</dbReference>
<organism evidence="2 3">
    <name type="scientific">Micromonospora violae</name>
    <dbReference type="NCBI Taxonomy" id="1278207"/>
    <lineage>
        <taxon>Bacteria</taxon>
        <taxon>Bacillati</taxon>
        <taxon>Actinomycetota</taxon>
        <taxon>Actinomycetes</taxon>
        <taxon>Micromonosporales</taxon>
        <taxon>Micromonosporaceae</taxon>
        <taxon>Micromonospora</taxon>
    </lineage>
</organism>
<dbReference type="PANTHER" id="PTHR31299">
    <property type="entry name" value="ESTERASE, PUTATIVE (AFU_ORTHOLOGUE AFUA_1G05850)-RELATED"/>
    <property type="match status" value="1"/>
</dbReference>
<keyword evidence="3" id="KW-1185">Reference proteome</keyword>
<dbReference type="Pfam" id="PF05139">
    <property type="entry name" value="Erythro_esteras"/>
    <property type="match status" value="1"/>
</dbReference>
<dbReference type="AlphaFoldDB" id="A0A4Q7UGZ2"/>
<dbReference type="PANTHER" id="PTHR31299:SF0">
    <property type="entry name" value="ESTERASE, PUTATIVE (AFU_ORTHOLOGUE AFUA_1G05850)-RELATED"/>
    <property type="match status" value="1"/>
</dbReference>
<dbReference type="Pfam" id="PF19694">
    <property type="entry name" value="DUF6194"/>
    <property type="match status" value="1"/>
</dbReference>
<proteinExistence type="predicted"/>
<dbReference type="Gene3D" id="3.30.1870.10">
    <property type="entry name" value="EreA-like, domain 2"/>
    <property type="match status" value="1"/>
</dbReference>
<dbReference type="InterPro" id="IPR045676">
    <property type="entry name" value="DUF6194"/>
</dbReference>
<dbReference type="InterPro" id="IPR007815">
    <property type="entry name" value="Emycin_Estase"/>
</dbReference>
<comment type="caution">
    <text evidence="2">The sequence shown here is derived from an EMBL/GenBank/DDBJ whole genome shotgun (WGS) entry which is preliminary data.</text>
</comment>
<sequence length="543" mass="59429">MSLNRWFNDTVYGMPPFLDLLTVSPDLLALGEPTHGESAFLQLRNDAFLALAEHGYRSIALESDRAAGLIADEFVQGGDVPLDQALTEGFSHGFGAAPANRDLLLRMREWNTGRPAAERLTFHGFDAPVEMESAPSPRHHLDQVCHFLDLDRSAEIDDLIGDEARWRDPAAIWEPGRSVGRSTEAQRLRVIADEMLTELYLRAPWKSAGWPAAFVHATAAVALLRYHAAAAAPLAQDERFARLAGVRDALMAENLLAIRAAEAHRGPTLVFAHNTHLQRHPSTMTLAGTEMTWAGAGAIVASLLGDRYAVIVGSLGASPALGIEPPAASTYEGRLQQETDLPRYLPASDIGAAEQRTHDYRYFPLDRATIEHADAVLHIPTGVDAAVLADRIVALPGVEQVVASEEDGSPEAAWGDRFFFVGPDRRQPFATIVERDVPGFDEASQLDRPGVFRLNLDLGRAEFERLFGFPPKAFEEHRHEFDFARLDTVSPHPGYALYGFASIVMPGPQLLPEIDRLLAIAHGRAADRDDRAARRATHPQSGA</sequence>
<evidence type="ECO:0000259" key="1">
    <source>
        <dbReference type="Pfam" id="PF19694"/>
    </source>
</evidence>
<accession>A0A4Q7UGZ2</accession>
<gene>
    <name evidence="2" type="ORF">EV382_3883</name>
</gene>
<dbReference type="GO" id="GO:0046677">
    <property type="term" value="P:response to antibiotic"/>
    <property type="evidence" value="ECO:0007669"/>
    <property type="project" value="InterPro"/>
</dbReference>
<protein>
    <submittedName>
        <fullName evidence="2">Erythromycin esterase-like protein</fullName>
    </submittedName>
</protein>
<evidence type="ECO:0000313" key="2">
    <source>
        <dbReference type="EMBL" id="RZT80627.1"/>
    </source>
</evidence>
<feature type="domain" description="DUF6194" evidence="1">
    <location>
        <begin position="388"/>
        <end position="532"/>
    </location>
</feature>
<evidence type="ECO:0000313" key="3">
    <source>
        <dbReference type="Proteomes" id="UP000293781"/>
    </source>
</evidence>
<reference evidence="2 3" key="1">
    <citation type="submission" date="2019-02" db="EMBL/GenBank/DDBJ databases">
        <title>Sequencing the genomes of 1000 actinobacteria strains.</title>
        <authorList>
            <person name="Klenk H.-P."/>
        </authorList>
    </citation>
    <scope>NUCLEOTIDE SEQUENCE [LARGE SCALE GENOMIC DNA]</scope>
    <source>
        <strain evidence="2 3">DSM 45888</strain>
    </source>
</reference>
<dbReference type="Proteomes" id="UP000293781">
    <property type="component" value="Unassembled WGS sequence"/>
</dbReference>
<dbReference type="InterPro" id="IPR052036">
    <property type="entry name" value="Hydrolase/PRTase-associated"/>
</dbReference>
<name>A0A4Q7UGZ2_9ACTN</name>
<dbReference type="CDD" id="cd14728">
    <property type="entry name" value="Ere-like"/>
    <property type="match status" value="1"/>
</dbReference>